<reference evidence="1" key="1">
    <citation type="journal article" date="2020" name="Nature">
        <title>Giant virus diversity and host interactions through global metagenomics.</title>
        <authorList>
            <person name="Schulz F."/>
            <person name="Roux S."/>
            <person name="Paez-Espino D."/>
            <person name="Jungbluth S."/>
            <person name="Walsh D.A."/>
            <person name="Denef V.J."/>
            <person name="McMahon K.D."/>
            <person name="Konstantinidis K.T."/>
            <person name="Eloe-Fadrosh E.A."/>
            <person name="Kyrpides N.C."/>
            <person name="Woyke T."/>
        </authorList>
    </citation>
    <scope>NUCLEOTIDE SEQUENCE</scope>
    <source>
        <strain evidence="1">GVMAG-M-3300023174-24</strain>
    </source>
</reference>
<accession>A0A6C0DLQ9</accession>
<dbReference type="AlphaFoldDB" id="A0A6C0DLQ9"/>
<proteinExistence type="predicted"/>
<protein>
    <submittedName>
        <fullName evidence="1">Uncharacterized protein</fullName>
    </submittedName>
</protein>
<organism evidence="1">
    <name type="scientific">viral metagenome</name>
    <dbReference type="NCBI Taxonomy" id="1070528"/>
    <lineage>
        <taxon>unclassified sequences</taxon>
        <taxon>metagenomes</taxon>
        <taxon>organismal metagenomes</taxon>
    </lineage>
</organism>
<name>A0A6C0DLQ9_9ZZZZ</name>
<evidence type="ECO:0000313" key="1">
    <source>
        <dbReference type="EMBL" id="QHT17160.1"/>
    </source>
</evidence>
<dbReference type="EMBL" id="MN739631">
    <property type="protein sequence ID" value="QHT17160.1"/>
    <property type="molecule type" value="Genomic_DNA"/>
</dbReference>
<sequence>MGIYNNGNIFGIKMYNFNDDDFANILFEKTYNEIMSDEEKKKAYLFYTELNNKNEIHFQYYTECSSTYGEGFFLRWYPMSLNLFLEKFGV</sequence>